<name>A0AA39HHS7_9BILA</name>
<evidence type="ECO:0000313" key="3">
    <source>
        <dbReference type="Proteomes" id="UP001175271"/>
    </source>
</evidence>
<sequence length="708" mass="74558">MDGGSSISSAAAAAAAAMSLPLGNFGSSAAAHGLGAASAIAAANPLLMAQSLGHAVPGFATAVAPHSTNPTTSALDVSAVMNPTSVAAPTQGPGLAFPPSRPVLHVPHFDNIQFQSVSLNTEPSARQDGSDLPVNSLPTLRFFFNLGVQYAKILALQQAKENNAQNAQASLPNFLSLLQNQQAAAAAAASDPLNGFLNAAQQQQILRNQANLLAAGKLPQLPGVGAGATLLQQQILQQLQKSALLQQQHHQQQQQQRAAAGNPVENNMLQYALSQHYNRAEGANAFNDLTQLQRLQAANTNAALLNAAAQSSQHPFSELMKPSVLNAASAATHGGIPPVTAAAPTSTTTNEEIFKKRQELLQQRHQEALRKASITSNSDQEALQKALMSSFCAANNIPPTSAHALVPRSQVDQTQISIVAAIEQQQAALQSSVAALHKTPVTSPPSTSATGDSSASASTSSSAEITTSNAFFTSAEQHYTNAFKKAQQAVSGESQHSTPPTTMSSAAADVTRDVKDTIASIAKGARVAEDGKEFPMGPIMMLPVFNSCFQNVKYSLAHKGYEIGVDDQFRAIDYSSRPVDPIFRKAQQEREKEAHLMNPGFRKSISPQHRVETLKEAELIHQAQQNALRNSCPIGIANPMREKSPIPISVEGGHPAATSSPSRSPLKRESPSETPKNGDSGLDSAQPEIIADSPEEKRLRIASGSDED</sequence>
<protein>
    <submittedName>
        <fullName evidence="2">Uncharacterized protein</fullName>
    </submittedName>
</protein>
<dbReference type="EMBL" id="JAUCMV010000004">
    <property type="protein sequence ID" value="KAK0404949.1"/>
    <property type="molecule type" value="Genomic_DNA"/>
</dbReference>
<feature type="region of interest" description="Disordered" evidence="1">
    <location>
        <begin position="484"/>
        <end position="507"/>
    </location>
</feature>
<accession>A0AA39HHS7</accession>
<evidence type="ECO:0000313" key="2">
    <source>
        <dbReference type="EMBL" id="KAK0404949.1"/>
    </source>
</evidence>
<evidence type="ECO:0000256" key="1">
    <source>
        <dbReference type="SAM" id="MobiDB-lite"/>
    </source>
</evidence>
<proteinExistence type="predicted"/>
<gene>
    <name evidence="2" type="ORF">QR680_017716</name>
</gene>
<dbReference type="Proteomes" id="UP001175271">
    <property type="component" value="Unassembled WGS sequence"/>
</dbReference>
<feature type="region of interest" description="Disordered" evidence="1">
    <location>
        <begin position="438"/>
        <end position="461"/>
    </location>
</feature>
<dbReference type="AlphaFoldDB" id="A0AA39HHS7"/>
<feature type="region of interest" description="Disordered" evidence="1">
    <location>
        <begin position="635"/>
        <end position="708"/>
    </location>
</feature>
<comment type="caution">
    <text evidence="2">The sequence shown here is derived from an EMBL/GenBank/DDBJ whole genome shotgun (WGS) entry which is preliminary data.</text>
</comment>
<keyword evidence="3" id="KW-1185">Reference proteome</keyword>
<feature type="compositionally biased region" description="Polar residues" evidence="1">
    <location>
        <begin position="488"/>
        <end position="505"/>
    </location>
</feature>
<organism evidence="2 3">
    <name type="scientific">Steinernema hermaphroditum</name>
    <dbReference type="NCBI Taxonomy" id="289476"/>
    <lineage>
        <taxon>Eukaryota</taxon>
        <taxon>Metazoa</taxon>
        <taxon>Ecdysozoa</taxon>
        <taxon>Nematoda</taxon>
        <taxon>Chromadorea</taxon>
        <taxon>Rhabditida</taxon>
        <taxon>Tylenchina</taxon>
        <taxon>Panagrolaimomorpha</taxon>
        <taxon>Strongyloidoidea</taxon>
        <taxon>Steinernematidae</taxon>
        <taxon>Steinernema</taxon>
    </lineage>
</organism>
<reference evidence="2" key="1">
    <citation type="submission" date="2023-06" db="EMBL/GenBank/DDBJ databases">
        <title>Genomic analysis of the entomopathogenic nematode Steinernema hermaphroditum.</title>
        <authorList>
            <person name="Schwarz E.M."/>
            <person name="Heppert J.K."/>
            <person name="Baniya A."/>
            <person name="Schwartz H.T."/>
            <person name="Tan C.-H."/>
            <person name="Antoshechkin I."/>
            <person name="Sternberg P.W."/>
            <person name="Goodrich-Blair H."/>
            <person name="Dillman A.R."/>
        </authorList>
    </citation>
    <scope>NUCLEOTIDE SEQUENCE</scope>
    <source>
        <strain evidence="2">PS9179</strain>
        <tissue evidence="2">Whole animal</tissue>
    </source>
</reference>